<keyword evidence="1" id="KW-0812">Transmembrane</keyword>
<name>A0ABS9VQW8_9SPHN</name>
<feature type="transmembrane region" description="Helical" evidence="1">
    <location>
        <begin position="181"/>
        <end position="201"/>
    </location>
</feature>
<sequence length="239" mass="26520">MTLVIIAGFSTQFAMGRSTFYSPPLVHAHAIMFMGWVAIYLTQNILVATGRIAVHRRLGWVAAGWIVPMIVLGFAVTIAMARRGQVPFFFQPLHFLVFDPLSLLTFAALTGWAIWLRHRTDWHRRLHLCGMAMLMGPGFGRLLPMPLLQPWAWEATFVASLVFPMAGLASDWKRSGRVHPAWRWGIMAMTGGFLLIEAITYSSVGQALYTLVTADSPGAQVPPLQFAAPRADPLMTGRD</sequence>
<protein>
    <submittedName>
        <fullName evidence="2">Uncharacterized protein</fullName>
    </submittedName>
</protein>
<dbReference type="EMBL" id="JAKZHW010000002">
    <property type="protein sequence ID" value="MCH8617362.1"/>
    <property type="molecule type" value="Genomic_DNA"/>
</dbReference>
<organism evidence="2 3">
    <name type="scientific">Sphingomonas telluris</name>
    <dbReference type="NCBI Taxonomy" id="2907998"/>
    <lineage>
        <taxon>Bacteria</taxon>
        <taxon>Pseudomonadati</taxon>
        <taxon>Pseudomonadota</taxon>
        <taxon>Alphaproteobacteria</taxon>
        <taxon>Sphingomonadales</taxon>
        <taxon>Sphingomonadaceae</taxon>
        <taxon>Sphingomonas</taxon>
    </lineage>
</organism>
<feature type="transmembrane region" description="Helical" evidence="1">
    <location>
        <begin position="93"/>
        <end position="114"/>
    </location>
</feature>
<dbReference type="Proteomes" id="UP001203058">
    <property type="component" value="Unassembled WGS sequence"/>
</dbReference>
<evidence type="ECO:0000313" key="2">
    <source>
        <dbReference type="EMBL" id="MCH8617362.1"/>
    </source>
</evidence>
<evidence type="ECO:0000313" key="3">
    <source>
        <dbReference type="Proteomes" id="UP001203058"/>
    </source>
</evidence>
<gene>
    <name evidence="2" type="ORF">LZ016_14785</name>
</gene>
<accession>A0ABS9VQW8</accession>
<proteinExistence type="predicted"/>
<comment type="caution">
    <text evidence="2">The sequence shown here is derived from an EMBL/GenBank/DDBJ whole genome shotgun (WGS) entry which is preliminary data.</text>
</comment>
<reference evidence="2 3" key="1">
    <citation type="submission" date="2022-03" db="EMBL/GenBank/DDBJ databases">
        <authorList>
            <person name="Jo J.-H."/>
            <person name="Im W.-T."/>
        </authorList>
    </citation>
    <scope>NUCLEOTIDE SEQUENCE [LARGE SCALE GENOMIC DNA]</scope>
    <source>
        <strain evidence="2 3">SM33</strain>
    </source>
</reference>
<keyword evidence="1" id="KW-0472">Membrane</keyword>
<feature type="transmembrane region" description="Helical" evidence="1">
    <location>
        <begin position="58"/>
        <end position="81"/>
    </location>
</feature>
<evidence type="ECO:0000256" key="1">
    <source>
        <dbReference type="SAM" id="Phobius"/>
    </source>
</evidence>
<feature type="transmembrane region" description="Helical" evidence="1">
    <location>
        <begin position="26"/>
        <end position="46"/>
    </location>
</feature>
<keyword evidence="3" id="KW-1185">Reference proteome</keyword>
<keyword evidence="1" id="KW-1133">Transmembrane helix</keyword>
<dbReference type="RefSeq" id="WP_241448231.1">
    <property type="nucleotide sequence ID" value="NZ_JAKZHW010000002.1"/>
</dbReference>